<dbReference type="RefSeq" id="WP_285764703.1">
    <property type="nucleotide sequence ID" value="NZ_BSYJ01000005.1"/>
</dbReference>
<comment type="caution">
    <text evidence="2">The sequence shown here is derived from an EMBL/GenBank/DDBJ whole genome shotgun (WGS) entry which is preliminary data.</text>
</comment>
<feature type="chain" id="PRO_5045277548" evidence="1">
    <location>
        <begin position="31"/>
        <end position="112"/>
    </location>
</feature>
<gene>
    <name evidence="2" type="ORF">MNKW57_24100</name>
</gene>
<evidence type="ECO:0000256" key="1">
    <source>
        <dbReference type="SAM" id="SignalP"/>
    </source>
</evidence>
<name>A0ABQ6M149_9GAMM</name>
<organism evidence="2 3">
    <name type="scientific">Biformimicrobium ophioploci</name>
    <dbReference type="NCBI Taxonomy" id="3036711"/>
    <lineage>
        <taxon>Bacteria</taxon>
        <taxon>Pseudomonadati</taxon>
        <taxon>Pseudomonadota</taxon>
        <taxon>Gammaproteobacteria</taxon>
        <taxon>Cellvibrionales</taxon>
        <taxon>Microbulbiferaceae</taxon>
        <taxon>Biformimicrobium</taxon>
    </lineage>
</organism>
<proteinExistence type="predicted"/>
<reference evidence="2 3" key="1">
    <citation type="submission" date="2023-04" db="EMBL/GenBank/DDBJ databases">
        <title>Marinobulbifer ophiurae gen. nov., sp. Nov., isolate from tissue of brittle star Ophioplocus japonicus.</title>
        <authorList>
            <person name="Kawano K."/>
            <person name="Sawayama S."/>
            <person name="Nakagawa S."/>
        </authorList>
    </citation>
    <scope>NUCLEOTIDE SEQUENCE [LARGE SCALE GENOMIC DNA]</scope>
    <source>
        <strain evidence="2 3">NKW57</strain>
    </source>
</reference>
<feature type="signal peptide" evidence="1">
    <location>
        <begin position="1"/>
        <end position="30"/>
    </location>
</feature>
<protein>
    <submittedName>
        <fullName evidence="2">Uncharacterized protein</fullName>
    </submittedName>
</protein>
<evidence type="ECO:0000313" key="3">
    <source>
        <dbReference type="Proteomes" id="UP001224392"/>
    </source>
</evidence>
<accession>A0ABQ6M149</accession>
<dbReference type="Proteomes" id="UP001224392">
    <property type="component" value="Unassembled WGS sequence"/>
</dbReference>
<sequence>MRSELKFLQSARRHTLLLGIALCAAAPAFAQDKVVTMESTITGNVEQPKILYIVPWQKSTSLEKIPSSLAVTAEEVFGHQEYGEFQREVQYRTEITATAAQAVLNKDKDSAE</sequence>
<keyword evidence="3" id="KW-1185">Reference proteome</keyword>
<evidence type="ECO:0000313" key="2">
    <source>
        <dbReference type="EMBL" id="GMG88089.1"/>
    </source>
</evidence>
<keyword evidence="1" id="KW-0732">Signal</keyword>
<dbReference type="EMBL" id="BSYJ01000005">
    <property type="protein sequence ID" value="GMG88089.1"/>
    <property type="molecule type" value="Genomic_DNA"/>
</dbReference>